<evidence type="ECO:0000313" key="6">
    <source>
        <dbReference type="EMBL" id="MEA5446288.1"/>
    </source>
</evidence>
<feature type="signal peptide" evidence="3">
    <location>
        <begin position="1"/>
        <end position="27"/>
    </location>
</feature>
<evidence type="ECO:0000313" key="7">
    <source>
        <dbReference type="Proteomes" id="UP001302316"/>
    </source>
</evidence>
<feature type="region of interest" description="Disordered" evidence="2">
    <location>
        <begin position="317"/>
        <end position="341"/>
    </location>
</feature>
<feature type="domain" description="Amidohydrolase-related" evidence="4">
    <location>
        <begin position="37"/>
        <end position="303"/>
    </location>
</feature>
<dbReference type="InterPro" id="IPR006680">
    <property type="entry name" value="Amidohydro-rel"/>
</dbReference>
<gene>
    <name evidence="5" type="ORF">VCB98_08825</name>
    <name evidence="6" type="ORF">VCB98_10700</name>
</gene>
<sequence length="341" mass="38130">MPRLQNILFRLRLAPFIALLIAGCAGTPDGLPPPVADHHIHIRSESGARALPRVQLARGERPGDLSRGIQDADILLRQMDRYRIDQAVILSLGYMYAIPEIRFENEYHKVKRENDFVLEQARRFPERLVAFCGISPIADYALEEVQRCAESGATGIKLHLANSDVDLHDAEELAALASVFAAAEQQSLAIVIHLRPRGSRYGVEEAEIFLEHVLPKAPTVPVQLAHLGGGGIVDTDTLRAIERLARDLPQHDNLWFDISAAWARDRDYAGDTAGRTAHRRNRHNVAQAVSLIGAERILFASDWDSLEVRETLRPLRRGSGLSREQQQQILNNRAPYLPEAR</sequence>
<dbReference type="PANTHER" id="PTHR21240">
    <property type="entry name" value="2-AMINO-3-CARBOXYLMUCONATE-6-SEMIALDEHYDE DECARBOXYLASE"/>
    <property type="match status" value="1"/>
</dbReference>
<feature type="chain" id="PRO_5044711737" evidence="3">
    <location>
        <begin position="28"/>
        <end position="341"/>
    </location>
</feature>
<evidence type="ECO:0000259" key="4">
    <source>
        <dbReference type="Pfam" id="PF04909"/>
    </source>
</evidence>
<dbReference type="EMBL" id="JAYGII010000017">
    <property type="protein sequence ID" value="MEA5445920.1"/>
    <property type="molecule type" value="Genomic_DNA"/>
</dbReference>
<comment type="caution">
    <text evidence="5">The sequence shown here is derived from an EMBL/GenBank/DDBJ whole genome shotgun (WGS) entry which is preliminary data.</text>
</comment>
<protein>
    <submittedName>
        <fullName evidence="5">Amidohydrolase family protein</fullName>
    </submittedName>
</protein>
<keyword evidence="3" id="KW-0732">Signal</keyword>
<dbReference type="AlphaFoldDB" id="A0AAP6MLH3"/>
<keyword evidence="1" id="KW-0456">Lyase</keyword>
<evidence type="ECO:0000313" key="5">
    <source>
        <dbReference type="EMBL" id="MEA5445920.1"/>
    </source>
</evidence>
<evidence type="ECO:0000256" key="2">
    <source>
        <dbReference type="SAM" id="MobiDB-lite"/>
    </source>
</evidence>
<dbReference type="PANTHER" id="PTHR21240:SF28">
    <property type="entry name" value="ISO-OROTATE DECARBOXYLASE (EUROFUNG)"/>
    <property type="match status" value="1"/>
</dbReference>
<accession>A0AAP6MLH3</accession>
<name>A0AAP6MLH3_9GAMM</name>
<dbReference type="EMBL" id="JAYGII010000026">
    <property type="protein sequence ID" value="MEA5446288.1"/>
    <property type="molecule type" value="Genomic_DNA"/>
</dbReference>
<dbReference type="RefSeq" id="WP_346051820.1">
    <property type="nucleotide sequence ID" value="NZ_JAYGII010000017.1"/>
</dbReference>
<dbReference type="SUPFAM" id="SSF51556">
    <property type="entry name" value="Metallo-dependent hydrolases"/>
    <property type="match status" value="1"/>
</dbReference>
<dbReference type="InterPro" id="IPR032466">
    <property type="entry name" value="Metal_Hydrolase"/>
</dbReference>
<evidence type="ECO:0000256" key="3">
    <source>
        <dbReference type="SAM" id="SignalP"/>
    </source>
</evidence>
<dbReference type="GO" id="GO:0016787">
    <property type="term" value="F:hydrolase activity"/>
    <property type="evidence" value="ECO:0007669"/>
    <property type="project" value="InterPro"/>
</dbReference>
<dbReference type="GO" id="GO:0019748">
    <property type="term" value="P:secondary metabolic process"/>
    <property type="evidence" value="ECO:0007669"/>
    <property type="project" value="TreeGrafter"/>
</dbReference>
<keyword evidence="7" id="KW-1185">Reference proteome</keyword>
<reference evidence="5 7" key="1">
    <citation type="submission" date="2023-12" db="EMBL/GenBank/DDBJ databases">
        <title>Whole-genome sequencing of halo(alkali)philic microorganisms from hypersaline lakes.</title>
        <authorList>
            <person name="Sorokin D.Y."/>
            <person name="Merkel A.Y."/>
            <person name="Messina E."/>
            <person name="Yakimov M."/>
        </authorList>
    </citation>
    <scope>NUCLEOTIDE SEQUENCE [LARGE SCALE GENOMIC DNA]</scope>
    <source>
        <strain evidence="5 7">AB-CW1</strain>
    </source>
</reference>
<dbReference type="InterPro" id="IPR032465">
    <property type="entry name" value="ACMSD"/>
</dbReference>
<dbReference type="PROSITE" id="PS51257">
    <property type="entry name" value="PROKAR_LIPOPROTEIN"/>
    <property type="match status" value="1"/>
</dbReference>
<evidence type="ECO:0000256" key="1">
    <source>
        <dbReference type="ARBA" id="ARBA00023239"/>
    </source>
</evidence>
<dbReference type="Pfam" id="PF04909">
    <property type="entry name" value="Amidohydro_2"/>
    <property type="match status" value="1"/>
</dbReference>
<proteinExistence type="predicted"/>
<dbReference type="Gene3D" id="3.20.20.140">
    <property type="entry name" value="Metal-dependent hydrolases"/>
    <property type="match status" value="1"/>
</dbReference>
<dbReference type="Proteomes" id="UP001302316">
    <property type="component" value="Unassembled WGS sequence"/>
</dbReference>
<dbReference type="GO" id="GO:0005737">
    <property type="term" value="C:cytoplasm"/>
    <property type="evidence" value="ECO:0007669"/>
    <property type="project" value="TreeGrafter"/>
</dbReference>
<organism evidence="5 7">
    <name type="scientific">Natronospira elongata</name>
    <dbReference type="NCBI Taxonomy" id="3110268"/>
    <lineage>
        <taxon>Bacteria</taxon>
        <taxon>Pseudomonadati</taxon>
        <taxon>Pseudomonadota</taxon>
        <taxon>Gammaproteobacteria</taxon>
        <taxon>Natronospirales</taxon>
        <taxon>Natronospiraceae</taxon>
        <taxon>Natronospira</taxon>
    </lineage>
</organism>
<dbReference type="GO" id="GO:0016831">
    <property type="term" value="F:carboxy-lyase activity"/>
    <property type="evidence" value="ECO:0007669"/>
    <property type="project" value="InterPro"/>
</dbReference>